<protein>
    <submittedName>
        <fullName evidence="1">Uncharacterized protein</fullName>
    </submittedName>
</protein>
<reference evidence="1" key="1">
    <citation type="journal article" date="2017" name="Science">
        <title>Giant viruses with an expanded complement of translation system components.</title>
        <authorList>
            <person name="Schulz F."/>
            <person name="Yutin N."/>
            <person name="Ivanova N.N."/>
            <person name="Ortega D.R."/>
            <person name="Lee T.K."/>
            <person name="Vierheilig J."/>
            <person name="Daims H."/>
            <person name="Horn M."/>
            <person name="Wagner M."/>
            <person name="Jensen G.J."/>
            <person name="Kyrpides N.C."/>
            <person name="Koonin E.V."/>
            <person name="Woyke T."/>
        </authorList>
    </citation>
    <scope>NUCLEOTIDE SEQUENCE</scope>
    <source>
        <strain evidence="1">ILV1</strain>
    </source>
</reference>
<accession>A0A1V0SDV0</accession>
<gene>
    <name evidence="1" type="ORF">Indivirus_5_16</name>
</gene>
<evidence type="ECO:0000313" key="1">
    <source>
        <dbReference type="EMBL" id="ARF09893.1"/>
    </source>
</evidence>
<name>A0A1V0SDV0_9VIRU</name>
<organism evidence="1">
    <name type="scientific">Indivirus ILV1</name>
    <dbReference type="NCBI Taxonomy" id="1977633"/>
    <lineage>
        <taxon>Viruses</taxon>
        <taxon>Varidnaviria</taxon>
        <taxon>Bamfordvirae</taxon>
        <taxon>Nucleocytoviricota</taxon>
        <taxon>Megaviricetes</taxon>
        <taxon>Imitervirales</taxon>
        <taxon>Mimiviridae</taxon>
        <taxon>Klosneuvirinae</taxon>
        <taxon>Indivirus</taxon>
    </lineage>
</organism>
<dbReference type="EMBL" id="KY684089">
    <property type="protein sequence ID" value="ARF09893.1"/>
    <property type="molecule type" value="Genomic_DNA"/>
</dbReference>
<sequence length="763" mass="90332">MDPGLTLKLIIEWFPFLETVFQKGGAVFGGALREICVASNCHNKSLSFENRIRYHMSEYFKHGDIDVMLTEYQFHESGFHNILSHSSPRDKNFENIKIEQIESNYEKSRILKNINRKKLFEYTEFGGDFPEKVSINEMFPFTHYKIICLTNICSDLECVPVSISMDMLVFNNEEKMKESCDFGCNMMVLKMVNNMPKLELRFSSENCSSLNDVYNQIRLRKLVMIQPNENVNSNKILYRLAKRMENGWTIDQQDEITMELLKKYFMDAAYRSPNDDYDGIIESMKKELQIYDDFINMKGKLMVDIFWIISKNLKMSIISSINDHTTNNDHMTNNKYIIEKYIDNPSVDTYPYIIGFNNEIILMFIQDLCIRNNQYEKFIEWTHDIPHWNIQLYILKNLCTTVEYCPDSVSKMFDLCSFQENANMLEFLSCLIKFDREALIIEYLKMPSVKHTIQLFNLLDNTNKINCQLIDGFFKKYYRENGFNPKYLKILENHGLVLPTFVNKNIEINYQTTDLLRMLWDLNLIDKKNLFPIHQTNAFKGYQPPCLSPTSENLKWLSMIGIQLTSDEITRMISSNKKIDPEFLIEYKKYCQIHQFEIDPIENFCIEAFKNDDLNAIQKYFIFRYDSEWPSMNQISNLIIKETYISCRFETIATLSEIPESSKIFKNLVLHYGPHLFIRICYNLSHYGKYYMIENILWFSITYWLWRIGNDKSGPQITAAWKLPRVIIDKIVKYIVASYSTSADYHICWSTAEWIKFKNTILK</sequence>
<proteinExistence type="predicted"/>